<evidence type="ECO:0000256" key="3">
    <source>
        <dbReference type="ARBA" id="ARBA00022729"/>
    </source>
</evidence>
<evidence type="ECO:0000313" key="12">
    <source>
        <dbReference type="EMBL" id="KAE9969795.1"/>
    </source>
</evidence>
<dbReference type="InterPro" id="IPR002642">
    <property type="entry name" value="LysoPLipase_cat_dom"/>
</dbReference>
<evidence type="ECO:0000256" key="4">
    <source>
        <dbReference type="ARBA" id="ARBA00022801"/>
    </source>
</evidence>
<accession>A0A8H3UHL2</accession>
<dbReference type="GO" id="GO:0004623">
    <property type="term" value="F:phospholipase A2 activity"/>
    <property type="evidence" value="ECO:0007669"/>
    <property type="project" value="TreeGrafter"/>
</dbReference>
<feature type="signal peptide" evidence="10">
    <location>
        <begin position="1"/>
        <end position="20"/>
    </location>
</feature>
<evidence type="ECO:0000256" key="1">
    <source>
        <dbReference type="ARBA" id="ARBA00008780"/>
    </source>
</evidence>
<keyword evidence="6 9" id="KW-0443">Lipid metabolism</keyword>
<evidence type="ECO:0000256" key="7">
    <source>
        <dbReference type="ARBA" id="ARBA00023180"/>
    </source>
</evidence>
<evidence type="ECO:0000256" key="2">
    <source>
        <dbReference type="ARBA" id="ARBA00013274"/>
    </source>
</evidence>
<dbReference type="Gene3D" id="3.40.1090.10">
    <property type="entry name" value="Cytosolic phospholipase A2 catalytic domain"/>
    <property type="match status" value="1"/>
</dbReference>
<evidence type="ECO:0000259" key="11">
    <source>
        <dbReference type="PROSITE" id="PS51210"/>
    </source>
</evidence>
<protein>
    <recommendedName>
        <fullName evidence="2 10">Lysophospholipase</fullName>
        <ecNumber evidence="2 10">3.1.1.5</ecNumber>
    </recommendedName>
</protein>
<name>A0A8H3UHL2_VENIN</name>
<dbReference type="GO" id="GO:0005829">
    <property type="term" value="C:cytosol"/>
    <property type="evidence" value="ECO:0007669"/>
    <property type="project" value="TreeGrafter"/>
</dbReference>
<dbReference type="SUPFAM" id="SSF52151">
    <property type="entry name" value="FabD/lysophospholipase-like"/>
    <property type="match status" value="1"/>
</dbReference>
<keyword evidence="4 9" id="KW-0378">Hydrolase</keyword>
<evidence type="ECO:0000313" key="13">
    <source>
        <dbReference type="Proteomes" id="UP000433883"/>
    </source>
</evidence>
<comment type="catalytic activity">
    <reaction evidence="8 10">
        <text>a 1-acyl-sn-glycero-3-phosphocholine + H2O = sn-glycerol 3-phosphocholine + a fatty acid + H(+)</text>
        <dbReference type="Rhea" id="RHEA:15177"/>
        <dbReference type="ChEBI" id="CHEBI:15377"/>
        <dbReference type="ChEBI" id="CHEBI:15378"/>
        <dbReference type="ChEBI" id="CHEBI:16870"/>
        <dbReference type="ChEBI" id="CHEBI:28868"/>
        <dbReference type="ChEBI" id="CHEBI:58168"/>
        <dbReference type="EC" id="3.1.1.5"/>
    </reaction>
</comment>
<dbReference type="GO" id="GO:0005783">
    <property type="term" value="C:endoplasmic reticulum"/>
    <property type="evidence" value="ECO:0007669"/>
    <property type="project" value="TreeGrafter"/>
</dbReference>
<sequence>MKFTLPTSLLILLASPTAFATPVNTGPKPQCGIQTEANTYGEGTCGVFDDCNPLEASARNQIEVDAGFEAALVKRALDNAPDGYTPSDVNCPSVQPAIRIAGSLSQQETLWLQKRRANTIAPLKDLLGRMGITGLDTNAYIDNHKSNMSNIPNIGVAMSGGGYRALLNGAGALAAFDSRTANSTSKGHLGGLLQSTTYLSGLSGGSWLVGSMYVNNFTAVQDILSTPAAKSATGGFWQFSRNLLEGPQNGVLDTVKYFTELWSGVSSKAAKGFNTTITDYWGRALSYQLINAAAGGPGYTWSSISQTSAFNDGNVPMPIIVADGRAPGEVLISLNATVFEFNPWEMGSHDPMLYGFAPLAYVGSNFSAGVLGSKEKCIAGFDNAGYIMGTSSSLFNQFIINIGSVSGIPTLVKTALTSILESVGKSEEDIADWSPNPFLGWNTQKNLGAKSRSLTLVDGGEDLQNIPLHPLIQPERNLDIIFAVDSSADTLAPAANWPNGTAIVATYARSMNPAVQNGTAFPAIPDQNTIVNLGLNKRPTFFGCDSKNMTGPAPIIVYLPNAPYIFNSNTSTFDVEYNTTTRNAMVQNGYLVATMGNSTLDANWPACVGCAVLSRSLERTKTKVPDICTKCFKEYCWNGTAKSETPAVPYAPELILPNFKPKHSAASSGGVSEAGFCMERGA</sequence>
<organism evidence="12 13">
    <name type="scientific">Venturia inaequalis</name>
    <name type="common">Apple scab fungus</name>
    <dbReference type="NCBI Taxonomy" id="5025"/>
    <lineage>
        <taxon>Eukaryota</taxon>
        <taxon>Fungi</taxon>
        <taxon>Dikarya</taxon>
        <taxon>Ascomycota</taxon>
        <taxon>Pezizomycotina</taxon>
        <taxon>Dothideomycetes</taxon>
        <taxon>Pleosporomycetidae</taxon>
        <taxon>Venturiales</taxon>
        <taxon>Venturiaceae</taxon>
        <taxon>Venturia</taxon>
    </lineage>
</organism>
<dbReference type="PANTHER" id="PTHR10728:SF33">
    <property type="entry name" value="LYSOPHOSPHOLIPASE 1-RELATED"/>
    <property type="match status" value="1"/>
</dbReference>
<feature type="chain" id="PRO_5034567137" description="Lysophospholipase" evidence="10">
    <location>
        <begin position="21"/>
        <end position="682"/>
    </location>
</feature>
<dbReference type="PROSITE" id="PS51210">
    <property type="entry name" value="PLA2C"/>
    <property type="match status" value="1"/>
</dbReference>
<gene>
    <name evidence="12" type="ORF">BLS_005222</name>
</gene>
<evidence type="ECO:0000256" key="10">
    <source>
        <dbReference type="RuleBase" id="RU362103"/>
    </source>
</evidence>
<reference evidence="12 13" key="1">
    <citation type="submission" date="2019-11" db="EMBL/GenBank/DDBJ databases">
        <title>Venturia inaequalis Genome Resource.</title>
        <authorList>
            <person name="Lichtner F.J."/>
        </authorList>
    </citation>
    <scope>NUCLEOTIDE SEQUENCE [LARGE SCALE GENOMIC DNA]</scope>
    <source>
        <strain evidence="12">Bline_iso_100314</strain>
    </source>
</reference>
<dbReference type="GO" id="GO:0046475">
    <property type="term" value="P:glycerophospholipid catabolic process"/>
    <property type="evidence" value="ECO:0007669"/>
    <property type="project" value="TreeGrafter"/>
</dbReference>
<dbReference type="AlphaFoldDB" id="A0A8H3UHL2"/>
<proteinExistence type="inferred from homology"/>
<dbReference type="Proteomes" id="UP000433883">
    <property type="component" value="Unassembled WGS sequence"/>
</dbReference>
<dbReference type="Pfam" id="PF01735">
    <property type="entry name" value="PLA2_B"/>
    <property type="match status" value="1"/>
</dbReference>
<dbReference type="PANTHER" id="PTHR10728">
    <property type="entry name" value="CYTOSOLIC PHOSPHOLIPASE A2"/>
    <property type="match status" value="1"/>
</dbReference>
<comment type="similarity">
    <text evidence="1 10">Belongs to the lysophospholipase family.</text>
</comment>
<dbReference type="InterPro" id="IPR016035">
    <property type="entry name" value="Acyl_Trfase/lysoPLipase"/>
</dbReference>
<comment type="caution">
    <text evidence="12">The sequence shown here is derived from an EMBL/GenBank/DDBJ whole genome shotgun (WGS) entry which is preliminary data.</text>
</comment>
<evidence type="ECO:0000256" key="9">
    <source>
        <dbReference type="PROSITE-ProRule" id="PRU00555"/>
    </source>
</evidence>
<evidence type="ECO:0000256" key="8">
    <source>
        <dbReference type="ARBA" id="ARBA00049531"/>
    </source>
</evidence>
<feature type="domain" description="PLA2c" evidence="11">
    <location>
        <begin position="90"/>
        <end position="642"/>
    </location>
</feature>
<evidence type="ECO:0000256" key="5">
    <source>
        <dbReference type="ARBA" id="ARBA00022963"/>
    </source>
</evidence>
<dbReference type="EMBL" id="WNWQ01000355">
    <property type="protein sequence ID" value="KAE9969795.1"/>
    <property type="molecule type" value="Genomic_DNA"/>
</dbReference>
<dbReference type="GO" id="GO:0004622">
    <property type="term" value="F:phosphatidylcholine lysophospholipase activity"/>
    <property type="evidence" value="ECO:0007669"/>
    <property type="project" value="UniProtKB-EC"/>
</dbReference>
<evidence type="ECO:0000256" key="6">
    <source>
        <dbReference type="ARBA" id="ARBA00023098"/>
    </source>
</evidence>
<keyword evidence="5 9" id="KW-0442">Lipid degradation</keyword>
<dbReference type="EC" id="3.1.1.5" evidence="2 10"/>
<keyword evidence="3 10" id="KW-0732">Signal</keyword>
<keyword evidence="7" id="KW-0325">Glycoprotein</keyword>
<dbReference type="SMART" id="SM00022">
    <property type="entry name" value="PLAc"/>
    <property type="match status" value="1"/>
</dbReference>
<dbReference type="FunFam" id="3.40.1090.10:FF:000010">
    <property type="entry name" value="Lysophospholipase"/>
    <property type="match status" value="1"/>
</dbReference>